<dbReference type="AlphaFoldDB" id="A0A1I6MR77"/>
<sequence length="191" mass="21146">MRAATMEAHLSIERALALPDSIQTSGDYRDWLGRFFGIYLPLEEVLRGFHEWPSWKIDLDVLGQARALRQDLIALGCDLRTIELAVGDALPRLTRFAEALGALYVLEGSKLGGRMILRELLPRMSSEISGAWMFFEGHGAETGARWADFRGSLDAYCAAEPAELGGVIEGANATFQALHRWMLPLVVEEVA</sequence>
<proteinExistence type="predicted"/>
<protein>
    <submittedName>
        <fullName evidence="1">Heme oxygenase</fullName>
    </submittedName>
</protein>
<dbReference type="InterPro" id="IPR016053">
    <property type="entry name" value="Haem_Oase-like"/>
</dbReference>
<dbReference type="SUPFAM" id="SSF48613">
    <property type="entry name" value="Heme oxygenase-like"/>
    <property type="match status" value="1"/>
</dbReference>
<organism evidence="1 2">
    <name type="scientific">Granulicella pectinivorans</name>
    <dbReference type="NCBI Taxonomy" id="474950"/>
    <lineage>
        <taxon>Bacteria</taxon>
        <taxon>Pseudomonadati</taxon>
        <taxon>Acidobacteriota</taxon>
        <taxon>Terriglobia</taxon>
        <taxon>Terriglobales</taxon>
        <taxon>Acidobacteriaceae</taxon>
        <taxon>Granulicella</taxon>
    </lineage>
</organism>
<dbReference type="Proteomes" id="UP000199024">
    <property type="component" value="Unassembled WGS sequence"/>
</dbReference>
<dbReference type="STRING" id="474950.SAMN05421771_3397"/>
<dbReference type="InterPro" id="IPR016084">
    <property type="entry name" value="Haem_Oase-like_multi-hlx"/>
</dbReference>
<dbReference type="EMBL" id="FOZL01000001">
    <property type="protein sequence ID" value="SFS18253.1"/>
    <property type="molecule type" value="Genomic_DNA"/>
</dbReference>
<evidence type="ECO:0000313" key="2">
    <source>
        <dbReference type="Proteomes" id="UP000199024"/>
    </source>
</evidence>
<reference evidence="1 2" key="1">
    <citation type="submission" date="2016-10" db="EMBL/GenBank/DDBJ databases">
        <authorList>
            <person name="de Groot N.N."/>
        </authorList>
    </citation>
    <scope>NUCLEOTIDE SEQUENCE [LARGE SCALE GENOMIC DNA]</scope>
    <source>
        <strain evidence="1 2">DSM 21001</strain>
    </source>
</reference>
<dbReference type="GO" id="GO:0006788">
    <property type="term" value="P:heme oxidation"/>
    <property type="evidence" value="ECO:0007669"/>
    <property type="project" value="InterPro"/>
</dbReference>
<name>A0A1I6MR77_9BACT</name>
<keyword evidence="2" id="KW-1185">Reference proteome</keyword>
<accession>A0A1I6MR77</accession>
<dbReference type="GO" id="GO:0004392">
    <property type="term" value="F:heme oxygenase (decyclizing) activity"/>
    <property type="evidence" value="ECO:0007669"/>
    <property type="project" value="InterPro"/>
</dbReference>
<dbReference type="Gene3D" id="1.20.910.10">
    <property type="entry name" value="Heme oxygenase-like"/>
    <property type="match status" value="1"/>
</dbReference>
<dbReference type="Pfam" id="PF01126">
    <property type="entry name" value="Heme_oxygenase"/>
    <property type="match status" value="1"/>
</dbReference>
<gene>
    <name evidence="1" type="ORF">SAMN05421771_3397</name>
</gene>
<dbReference type="CDD" id="cd19166">
    <property type="entry name" value="HemeO-bac"/>
    <property type="match status" value="1"/>
</dbReference>
<evidence type="ECO:0000313" key="1">
    <source>
        <dbReference type="EMBL" id="SFS18253.1"/>
    </source>
</evidence>